<name>A0A1G6PZS5_9PSEU</name>
<dbReference type="EMBL" id="FMZZ01000005">
    <property type="protein sequence ID" value="SDC85613.1"/>
    <property type="molecule type" value="Genomic_DNA"/>
</dbReference>
<dbReference type="OrthoDB" id="2991476at2"/>
<protein>
    <submittedName>
        <fullName evidence="2">Helix-turn-helix domain-containing protein</fullName>
    </submittedName>
</protein>
<proteinExistence type="predicted"/>
<dbReference type="InterPro" id="IPR043917">
    <property type="entry name" value="DUF5753"/>
</dbReference>
<keyword evidence="3" id="KW-1185">Reference proteome</keyword>
<dbReference type="Pfam" id="PF19054">
    <property type="entry name" value="DUF5753"/>
    <property type="match status" value="1"/>
</dbReference>
<evidence type="ECO:0000313" key="2">
    <source>
        <dbReference type="EMBL" id="SDC85613.1"/>
    </source>
</evidence>
<dbReference type="STRING" id="1271860.SAMN05216174_10512"/>
<reference evidence="3" key="1">
    <citation type="submission" date="2016-10" db="EMBL/GenBank/DDBJ databases">
        <authorList>
            <person name="Varghese N."/>
            <person name="Submissions S."/>
        </authorList>
    </citation>
    <scope>NUCLEOTIDE SEQUENCE [LARGE SCALE GENOMIC DNA]</scope>
    <source>
        <strain evidence="3">IBRC-M 10403</strain>
    </source>
</reference>
<dbReference type="SUPFAM" id="SSF47413">
    <property type="entry name" value="lambda repressor-like DNA-binding domains"/>
    <property type="match status" value="1"/>
</dbReference>
<dbReference type="PROSITE" id="PS50943">
    <property type="entry name" value="HTH_CROC1"/>
    <property type="match status" value="1"/>
</dbReference>
<dbReference type="InterPro" id="IPR010982">
    <property type="entry name" value="Lambda_DNA-bd_dom_sf"/>
</dbReference>
<dbReference type="InterPro" id="IPR001387">
    <property type="entry name" value="Cro/C1-type_HTH"/>
</dbReference>
<dbReference type="Gene3D" id="1.10.260.40">
    <property type="entry name" value="lambda repressor-like DNA-binding domains"/>
    <property type="match status" value="1"/>
</dbReference>
<sequence>MARTPKARALGAALRQAREGKGMFLREIGAAINRDIGVLSRWETGERTPKPEQVAQILTTLGINGEDYEQIMTLAYGTDESQWVATTLPEQRQQMAAYVDWEQNATRIVEVAPLLIPGLLQTNDYIRAIMTAGGVPQGEIASRVTTRIGRREAITKHRPANLLVLLGQGALNQEIGGQEAMVEQLQHLLEMAARPNIELRIVPDRCGWHPGLEGAFALIESKHATKNKATATSIVFMETRRSVLMLHEDYDVDAYRQAIDKIMKVSLTPVASTKFIKGFLNRMEKSSVN</sequence>
<accession>A0A1G6PZS5</accession>
<dbReference type="RefSeq" id="WP_091450092.1">
    <property type="nucleotide sequence ID" value="NZ_FMZZ01000005.1"/>
</dbReference>
<organism evidence="2 3">
    <name type="scientific">Actinokineospora iranica</name>
    <dbReference type="NCBI Taxonomy" id="1271860"/>
    <lineage>
        <taxon>Bacteria</taxon>
        <taxon>Bacillati</taxon>
        <taxon>Actinomycetota</taxon>
        <taxon>Actinomycetes</taxon>
        <taxon>Pseudonocardiales</taxon>
        <taxon>Pseudonocardiaceae</taxon>
        <taxon>Actinokineospora</taxon>
    </lineage>
</organism>
<gene>
    <name evidence="2" type="ORF">SAMN05216174_10512</name>
</gene>
<dbReference type="Proteomes" id="UP000199501">
    <property type="component" value="Unassembled WGS sequence"/>
</dbReference>
<dbReference type="AlphaFoldDB" id="A0A1G6PZS5"/>
<evidence type="ECO:0000313" key="3">
    <source>
        <dbReference type="Proteomes" id="UP000199501"/>
    </source>
</evidence>
<dbReference type="GO" id="GO:0003677">
    <property type="term" value="F:DNA binding"/>
    <property type="evidence" value="ECO:0007669"/>
    <property type="project" value="InterPro"/>
</dbReference>
<dbReference type="SMART" id="SM00530">
    <property type="entry name" value="HTH_XRE"/>
    <property type="match status" value="1"/>
</dbReference>
<feature type="domain" description="HTH cro/C1-type" evidence="1">
    <location>
        <begin position="14"/>
        <end position="68"/>
    </location>
</feature>
<dbReference type="Pfam" id="PF13560">
    <property type="entry name" value="HTH_31"/>
    <property type="match status" value="1"/>
</dbReference>
<evidence type="ECO:0000259" key="1">
    <source>
        <dbReference type="PROSITE" id="PS50943"/>
    </source>
</evidence>
<dbReference type="CDD" id="cd00093">
    <property type="entry name" value="HTH_XRE"/>
    <property type="match status" value="1"/>
</dbReference>